<dbReference type="RefSeq" id="WP_138661303.1">
    <property type="nucleotide sequence ID" value="NZ_VANS01000001.1"/>
</dbReference>
<dbReference type="InterPro" id="IPR024096">
    <property type="entry name" value="NO_sig/Golgi_transp_ligand-bd"/>
</dbReference>
<dbReference type="GO" id="GO:0020037">
    <property type="term" value="F:heme binding"/>
    <property type="evidence" value="ECO:0007669"/>
    <property type="project" value="InterPro"/>
</dbReference>
<evidence type="ECO:0000313" key="3">
    <source>
        <dbReference type="Proteomes" id="UP000309550"/>
    </source>
</evidence>
<evidence type="ECO:0000259" key="1">
    <source>
        <dbReference type="Pfam" id="PF07700"/>
    </source>
</evidence>
<name>A0A5S3PL67_9RHOB</name>
<dbReference type="SUPFAM" id="SSF111126">
    <property type="entry name" value="Ligand-binding domain in the NO signalling and Golgi transport"/>
    <property type="match status" value="1"/>
</dbReference>
<comment type="caution">
    <text evidence="2">The sequence shown here is derived from an EMBL/GenBank/DDBJ whole genome shotgun (WGS) entry which is preliminary data.</text>
</comment>
<dbReference type="InterPro" id="IPR038158">
    <property type="entry name" value="H-NOX_domain_sf"/>
</dbReference>
<gene>
    <name evidence="2" type="ORF">FDT80_06080</name>
</gene>
<proteinExistence type="predicted"/>
<dbReference type="Proteomes" id="UP000309550">
    <property type="component" value="Unassembled WGS sequence"/>
</dbReference>
<protein>
    <submittedName>
        <fullName evidence="2">Heme NO-binding protein</fullName>
    </submittedName>
</protein>
<evidence type="ECO:0000313" key="2">
    <source>
        <dbReference type="EMBL" id="TMM55133.1"/>
    </source>
</evidence>
<feature type="domain" description="Heme NO-binding" evidence="1">
    <location>
        <begin position="2"/>
        <end position="156"/>
    </location>
</feature>
<accession>A0A5S3PL67</accession>
<dbReference type="EMBL" id="VANS01000001">
    <property type="protein sequence ID" value="TMM55133.1"/>
    <property type="molecule type" value="Genomic_DNA"/>
</dbReference>
<dbReference type="AlphaFoldDB" id="A0A5S3PL67"/>
<dbReference type="InterPro" id="IPR011644">
    <property type="entry name" value="Heme_NO-bd"/>
</dbReference>
<organism evidence="2 3">
    <name type="scientific">Sulfitobacter sabulilitoris</name>
    <dbReference type="NCBI Taxonomy" id="2562655"/>
    <lineage>
        <taxon>Bacteria</taxon>
        <taxon>Pseudomonadati</taxon>
        <taxon>Pseudomonadota</taxon>
        <taxon>Alphaproteobacteria</taxon>
        <taxon>Rhodobacterales</taxon>
        <taxon>Roseobacteraceae</taxon>
        <taxon>Sulfitobacter</taxon>
    </lineage>
</organism>
<dbReference type="Pfam" id="PF07700">
    <property type="entry name" value="HNOB"/>
    <property type="match status" value="1"/>
</dbReference>
<dbReference type="PANTHER" id="PTHR45655:SF13">
    <property type="entry name" value="SOLUBLE GUANYLATE CYCLASE GCY-32-RELATED"/>
    <property type="match status" value="1"/>
</dbReference>
<dbReference type="OrthoDB" id="981203at2"/>
<dbReference type="Gene3D" id="3.90.1520.10">
    <property type="entry name" value="H-NOX domain"/>
    <property type="match status" value="1"/>
</dbReference>
<dbReference type="PANTHER" id="PTHR45655">
    <property type="entry name" value="GUANYLATE CYCLASE SOLUBLE SUBUNIT BETA-2"/>
    <property type="match status" value="1"/>
</dbReference>
<sequence length="195" mass="21677">MHGLVNRAVEGFVCDSYGEEKWLEVVRRARLEDSHFEAMLSYDDAITIKTVTAVAEVLSRPAKEVLEDIGAYLVSHPKTEALRRLMRFSGDSYEEFLQSLDDLPDRARLAVSDLHLPRTEVHEQSANQFTVTCFDTVPGYGSVMMGVLRAMADDYGALVFLEFIGHDAGVEKLAVSLLEAEFAEGREFSLGVRAG</sequence>
<reference evidence="2 3" key="1">
    <citation type="submission" date="2019-05" db="EMBL/GenBank/DDBJ databases">
        <title>Sulfitobacter sabulilitoris sp. nov., isolated from a marine sand.</title>
        <authorList>
            <person name="Yoon J.-H."/>
        </authorList>
    </citation>
    <scope>NUCLEOTIDE SEQUENCE [LARGE SCALE GENOMIC DNA]</scope>
    <source>
        <strain evidence="2 3">HSMS-29</strain>
    </source>
</reference>
<keyword evidence="3" id="KW-1185">Reference proteome</keyword>